<accession>A0A9W7X4R8</accession>
<dbReference type="PANTHER" id="PTHR19229">
    <property type="entry name" value="ATP-BINDING CASSETTE TRANSPORTER SUBFAMILY A ABCA"/>
    <property type="match status" value="1"/>
</dbReference>
<dbReference type="EMBL" id="JAFHDT010000002">
    <property type="protein sequence ID" value="KAI7813714.1"/>
    <property type="molecule type" value="Genomic_DNA"/>
</dbReference>
<evidence type="ECO:0000256" key="1">
    <source>
        <dbReference type="ARBA" id="ARBA00022448"/>
    </source>
</evidence>
<dbReference type="Proteomes" id="UP001059041">
    <property type="component" value="Linkage Group LG2"/>
</dbReference>
<evidence type="ECO:0000256" key="2">
    <source>
        <dbReference type="ARBA" id="ARBA00022737"/>
    </source>
</evidence>
<dbReference type="AlphaFoldDB" id="A0A9W7X4R8"/>
<name>A0A9W7X4R8_TRIRA</name>
<keyword evidence="4" id="KW-0547">Nucleotide-binding</keyword>
<keyword evidence="5" id="KW-1185">Reference proteome</keyword>
<reference evidence="4" key="1">
    <citation type="submission" date="2021-02" db="EMBL/GenBank/DDBJ databases">
        <title>Comparative genomics reveals that relaxation of natural selection precedes convergent phenotypic evolution of cavefish.</title>
        <authorList>
            <person name="Peng Z."/>
        </authorList>
    </citation>
    <scope>NUCLEOTIDE SEQUENCE</scope>
    <source>
        <tissue evidence="4">Muscle</tissue>
    </source>
</reference>
<dbReference type="GO" id="GO:0005524">
    <property type="term" value="F:ATP binding"/>
    <property type="evidence" value="ECO:0007669"/>
    <property type="project" value="UniProtKB-KW"/>
</dbReference>
<proteinExistence type="predicted"/>
<comment type="caution">
    <text evidence="4">The sequence shown here is derived from an EMBL/GenBank/DDBJ whole genome shotgun (WGS) entry which is preliminary data.</text>
</comment>
<dbReference type="Pfam" id="PF23321">
    <property type="entry name" value="R1_ABCA1"/>
    <property type="match status" value="1"/>
</dbReference>
<evidence type="ECO:0000259" key="3">
    <source>
        <dbReference type="Pfam" id="PF23321"/>
    </source>
</evidence>
<dbReference type="PANTHER" id="PTHR19229:SF36">
    <property type="entry name" value="ATP-BINDING CASSETTE SUB-FAMILY A MEMBER 2"/>
    <property type="match status" value="1"/>
</dbReference>
<gene>
    <name evidence="4" type="ORF">IRJ41_023329</name>
</gene>
<dbReference type="GO" id="GO:0140359">
    <property type="term" value="F:ABC-type transporter activity"/>
    <property type="evidence" value="ECO:0007669"/>
    <property type="project" value="InterPro"/>
</dbReference>
<feature type="domain" description="ABCA1-4-like C-terminal R2 regulatory" evidence="3">
    <location>
        <begin position="3"/>
        <end position="70"/>
    </location>
</feature>
<keyword evidence="2" id="KW-0677">Repeat</keyword>
<keyword evidence="1" id="KW-0813">Transport</keyword>
<dbReference type="InterPro" id="IPR056264">
    <property type="entry name" value="R2_ABCA1-4-like"/>
</dbReference>
<sequence>MITVRTKTTASVKEVIRFFNRNFPEAILKERHHTKIQYQLKSENISLAQVFSKMEQVVEVLSIEDYSVSQTTLDNVFVNFAKKQSDNIEPQVSSPSSGGQSPLQRLLNILRPRPANTELSALVSEEPEELESDDDEGLISFEEERVQLSFNTDTLC</sequence>
<keyword evidence="4" id="KW-0067">ATP-binding</keyword>
<protein>
    <submittedName>
        <fullName evidence="4">ATP-binding cassette sub-family A member 2-like</fullName>
    </submittedName>
</protein>
<dbReference type="GO" id="GO:0005319">
    <property type="term" value="F:lipid transporter activity"/>
    <property type="evidence" value="ECO:0007669"/>
    <property type="project" value="TreeGrafter"/>
</dbReference>
<evidence type="ECO:0000313" key="5">
    <source>
        <dbReference type="Proteomes" id="UP001059041"/>
    </source>
</evidence>
<organism evidence="4 5">
    <name type="scientific">Triplophysa rosa</name>
    <name type="common">Cave loach</name>
    <dbReference type="NCBI Taxonomy" id="992332"/>
    <lineage>
        <taxon>Eukaryota</taxon>
        <taxon>Metazoa</taxon>
        <taxon>Chordata</taxon>
        <taxon>Craniata</taxon>
        <taxon>Vertebrata</taxon>
        <taxon>Euteleostomi</taxon>
        <taxon>Actinopterygii</taxon>
        <taxon>Neopterygii</taxon>
        <taxon>Teleostei</taxon>
        <taxon>Ostariophysi</taxon>
        <taxon>Cypriniformes</taxon>
        <taxon>Nemacheilidae</taxon>
        <taxon>Triplophysa</taxon>
    </lineage>
</organism>
<dbReference type="GO" id="GO:0016020">
    <property type="term" value="C:membrane"/>
    <property type="evidence" value="ECO:0007669"/>
    <property type="project" value="InterPro"/>
</dbReference>
<evidence type="ECO:0000313" key="4">
    <source>
        <dbReference type="EMBL" id="KAI7813714.1"/>
    </source>
</evidence>
<dbReference type="InterPro" id="IPR026082">
    <property type="entry name" value="ABCA"/>
</dbReference>